<evidence type="ECO:0000259" key="3">
    <source>
        <dbReference type="PROSITE" id="PS51840"/>
    </source>
</evidence>
<feature type="region of interest" description="Disordered" evidence="2">
    <location>
        <begin position="155"/>
        <end position="262"/>
    </location>
</feature>
<dbReference type="InterPro" id="IPR019448">
    <property type="entry name" value="NT-C2"/>
</dbReference>
<dbReference type="EMBL" id="JAEACU010000012">
    <property type="protein sequence ID" value="KAH7512051.1"/>
    <property type="molecule type" value="Genomic_DNA"/>
</dbReference>
<protein>
    <recommendedName>
        <fullName evidence="3">C2 NT-type domain-containing protein</fullName>
    </recommendedName>
</protein>
<feature type="coiled-coil region" evidence="1">
    <location>
        <begin position="1350"/>
        <end position="1377"/>
    </location>
</feature>
<feature type="domain" description="C2 NT-type" evidence="3">
    <location>
        <begin position="6"/>
        <end position="159"/>
    </location>
</feature>
<organism evidence="4 5">
    <name type="scientific">Ziziphus jujuba var. spinosa</name>
    <dbReference type="NCBI Taxonomy" id="714518"/>
    <lineage>
        <taxon>Eukaryota</taxon>
        <taxon>Viridiplantae</taxon>
        <taxon>Streptophyta</taxon>
        <taxon>Embryophyta</taxon>
        <taxon>Tracheophyta</taxon>
        <taxon>Spermatophyta</taxon>
        <taxon>Magnoliopsida</taxon>
        <taxon>eudicotyledons</taxon>
        <taxon>Gunneridae</taxon>
        <taxon>Pentapetalae</taxon>
        <taxon>rosids</taxon>
        <taxon>fabids</taxon>
        <taxon>Rosales</taxon>
        <taxon>Rhamnaceae</taxon>
        <taxon>Paliureae</taxon>
        <taxon>Ziziphus</taxon>
    </lineage>
</organism>
<feature type="coiled-coil region" evidence="1">
    <location>
        <begin position="903"/>
        <end position="937"/>
    </location>
</feature>
<evidence type="ECO:0000256" key="1">
    <source>
        <dbReference type="SAM" id="Coils"/>
    </source>
</evidence>
<accession>A0A978UBA8</accession>
<feature type="compositionally biased region" description="Low complexity" evidence="2">
    <location>
        <begin position="198"/>
        <end position="211"/>
    </location>
</feature>
<reference evidence="4" key="1">
    <citation type="journal article" date="2021" name="Front. Plant Sci.">
        <title>Chromosome-Scale Genome Assembly for Chinese Sour Jujube and Insights Into Its Genome Evolution and Domestication Signature.</title>
        <authorList>
            <person name="Shen L.-Y."/>
            <person name="Luo H."/>
            <person name="Wang X.-L."/>
            <person name="Wang X.-M."/>
            <person name="Qiu X.-J."/>
            <person name="Liu H."/>
            <person name="Zhou S.-S."/>
            <person name="Jia K.-H."/>
            <person name="Nie S."/>
            <person name="Bao Y.-T."/>
            <person name="Zhang R.-G."/>
            <person name="Yun Q.-Z."/>
            <person name="Chai Y.-H."/>
            <person name="Lu J.-Y."/>
            <person name="Li Y."/>
            <person name="Zhao S.-W."/>
            <person name="Mao J.-F."/>
            <person name="Jia S.-G."/>
            <person name="Mao Y.-M."/>
        </authorList>
    </citation>
    <scope>NUCLEOTIDE SEQUENCE</scope>
    <source>
        <strain evidence="4">AT0</strain>
        <tissue evidence="4">Leaf</tissue>
    </source>
</reference>
<feature type="coiled-coil region" evidence="1">
    <location>
        <begin position="321"/>
        <end position="355"/>
    </location>
</feature>
<dbReference type="PANTHER" id="PTHR47270">
    <property type="entry name" value="PROTEIN MLP1-LIKE"/>
    <property type="match status" value="1"/>
</dbReference>
<feature type="compositionally biased region" description="Polar residues" evidence="2">
    <location>
        <begin position="155"/>
        <end position="168"/>
    </location>
</feature>
<dbReference type="PANTHER" id="PTHR47270:SF3">
    <property type="entry name" value="HYPOTETICAL PROTEIN"/>
    <property type="match status" value="1"/>
</dbReference>
<comment type="caution">
    <text evidence="4">The sequence shown here is derived from an EMBL/GenBank/DDBJ whole genome shotgun (WGS) entry which is preliminary data.</text>
</comment>
<evidence type="ECO:0000313" key="5">
    <source>
        <dbReference type="Proteomes" id="UP000813462"/>
    </source>
</evidence>
<feature type="coiled-coil region" evidence="1">
    <location>
        <begin position="752"/>
        <end position="860"/>
    </location>
</feature>
<evidence type="ECO:0000256" key="2">
    <source>
        <dbReference type="SAM" id="MobiDB-lite"/>
    </source>
</evidence>
<sequence length="1451" mass="165671">MFRLHKHRNAKPGDKVDFKFSQFKALQVVLCNADQFGAFTISVEWVPKGWDKLFVSIVSVETGKAIAKSSKTAVRNGSCQWTETLSESIWVSQDDSSKDFEDCLFKLIVSMGSARSGILGEATVNMTDYMSASASVPVSLPLKKCSHGTVLQVSKNSVHNPKNKTQASFMDEKSKEKDSDLEKPNADCHDVEILSDGSESTFARSSESSSTKELGLNSQPGEAGSRETSFSVSGSQRSYDSGEGSTVGENMSLGPGEDGANMNSLIKRENSICSENSVSQGNYSVENPYQSNNSSFNSQIMGSGNQSKNSQKDFTLSSMKYTASKNLLEAAENNIEELHAEAKMWERNARKLMLDLDILRVEFSDQSKKQADLNMELSAAYAERDFLKKEIEQLKFFLEKSAAKQTAIEDLTSQNEGLPHIQNELKDELKFHRESNANLALQLERSQESNIELVSVLQELEETVEKQKMELENLLALQSEFSNMESTIQANAEENRKLTVELQQLQESENNLKIKVQTLEQALEKNKHTENEGSLNSQTLLDIETEYKSKLSNKEEEIVNLKAKLSESLNEWHYVEMESINAGDADLIRKIEELTEKVQELEKDCNELTDENLELLFKLKESNKNSSKRDASVDNFGKETTSQDHSIQVLESLKMELECKVTEMAEELTEKGSEMEKLQANLLSKDDEILVLRQRQSELETKVSGLQKEKIQLQKQMEDMDRENDITSKCLNEPRNDVMVQSSSMDSHVSVNKELEKKCTELETGNQELQVHLSELEEENEQLSVHVSGLEAQLRHLRNENESSLSELEDFKSHSQTFQDEINRLNIELESNKQEMKSKLQDTQNQWSEAEEECEYLREENMKLRASSESIIEECSYLQKLNGELRKQKVELHEHCSILETKLRDSHKRLADCSKKVEDLEETLSSMVADIASKENSLTSKLNEVLDENLRYKEKLKLEESSLNRMYMEKAVEVQNLQLEVEQLRKEISSSQEEKERIASGAVQEESRLRADSIKLQKDFQEIQSKLEQTENELNIMHLEYKVKLQNLTDELDASKQNQQLLMAGHEKLSTLLENYKSGEEKFKATINSLELKISVSEYERQQLAEESSNLKVQLQNLSHLQDELLASTKQLHATKFEKEKLEASLHSISEECEDLRAEKNTFIEKISILKSTMSELENCKREKEALEKKLLPMEGELVEKDVLRAQDTELKNELNQIKKANEQFQQKMQLLREERDECLRKSQALEEELKLVKEEKQNHKEHVNSKVASLSKINSKVIPVREDMKLSKNEMVKNSNYRRDNRRNASLKNGLVQDHVKEGHVQHPRENGSGCEVRDASPRDVGADPGSKIQLLEDELAKALEANNMYKVQLNRLLSEGRDVHSDGRRKSKGQGEIMATETHESIRSSLEAELRDIRERYLHMSLKYAEVEAQREELVMKLKTTKGGKRWFS</sequence>
<feature type="coiled-coil region" evidence="1">
    <location>
        <begin position="647"/>
        <end position="723"/>
    </location>
</feature>
<dbReference type="Proteomes" id="UP000813462">
    <property type="component" value="Unassembled WGS sequence"/>
</dbReference>
<feature type="coiled-coil region" evidence="1">
    <location>
        <begin position="1087"/>
        <end position="1263"/>
    </location>
</feature>
<feature type="coiled-coil region" evidence="1">
    <location>
        <begin position="967"/>
        <end position="1058"/>
    </location>
</feature>
<name>A0A978UBA8_ZIZJJ</name>
<keyword evidence="1" id="KW-0175">Coiled coil</keyword>
<feature type="compositionally biased region" description="Basic and acidic residues" evidence="2">
    <location>
        <begin position="1322"/>
        <end position="1343"/>
    </location>
</feature>
<proteinExistence type="predicted"/>
<evidence type="ECO:0000313" key="4">
    <source>
        <dbReference type="EMBL" id="KAH7512051.1"/>
    </source>
</evidence>
<dbReference type="PROSITE" id="PS51840">
    <property type="entry name" value="C2_NT"/>
    <property type="match status" value="1"/>
</dbReference>
<feature type="region of interest" description="Disordered" evidence="2">
    <location>
        <begin position="1322"/>
        <end position="1346"/>
    </location>
</feature>
<feature type="region of interest" description="Disordered" evidence="2">
    <location>
        <begin position="1380"/>
        <end position="1401"/>
    </location>
</feature>
<feature type="compositionally biased region" description="Basic and acidic residues" evidence="2">
    <location>
        <begin position="170"/>
        <end position="192"/>
    </location>
</feature>
<gene>
    <name evidence="4" type="ORF">FEM48_Zijuj12G0049400</name>
</gene>
<dbReference type="Pfam" id="PF10358">
    <property type="entry name" value="NT-C2"/>
    <property type="match status" value="1"/>
</dbReference>
<feature type="coiled-coil region" evidence="1">
    <location>
        <begin position="422"/>
        <end position="618"/>
    </location>
</feature>
<feature type="compositionally biased region" description="Polar residues" evidence="2">
    <location>
        <begin position="216"/>
        <end position="249"/>
    </location>
</feature>